<dbReference type="SMART" id="SM00358">
    <property type="entry name" value="DSRM"/>
    <property type="match status" value="1"/>
</dbReference>
<evidence type="ECO:0000256" key="4">
    <source>
        <dbReference type="ARBA" id="ARBA00022801"/>
    </source>
</evidence>
<dbReference type="CDD" id="cd10845">
    <property type="entry name" value="DSRM_RNAse_III_family"/>
    <property type="match status" value="1"/>
</dbReference>
<name>A0A6C0D6E9_9ZZZZ</name>
<evidence type="ECO:0000259" key="7">
    <source>
        <dbReference type="PROSITE" id="PS50142"/>
    </source>
</evidence>
<sequence>MSQSQVKICNPWNSRNKIMSSKEVHSVLSRYGIKKIYKDVSLFQQACVHTSYKDKSDEWAKQSEPMILQEKPNNCLPLQKGDNEELEHVGDGLLSGIVADYLKQRYGGQGEGFLTSLRTAIVNNDSLGILTDKIGLGQHLVISRHQEEVCNGRKNLRLLGSLFEAWLGAIFYSEGGGGKGFEATQTFVVSAIQKHIDFVELITSNTNYKDQILRFFQAQYHVPPQYKVIHEEGPTHDRTFTIGILDISGNVIASSSAKNKKHAEQQASRLALEILEKICVKKSATT</sequence>
<keyword evidence="5" id="KW-0694">RNA-binding</keyword>
<evidence type="ECO:0000256" key="3">
    <source>
        <dbReference type="ARBA" id="ARBA00022759"/>
    </source>
</evidence>
<dbReference type="InterPro" id="IPR000999">
    <property type="entry name" value="RNase_III_dom"/>
</dbReference>
<dbReference type="Pfam" id="PF14622">
    <property type="entry name" value="Ribonucleas_3_3"/>
    <property type="match status" value="1"/>
</dbReference>
<dbReference type="CDD" id="cd00593">
    <property type="entry name" value="RIBOc"/>
    <property type="match status" value="1"/>
</dbReference>
<dbReference type="SUPFAM" id="SSF69065">
    <property type="entry name" value="RNase III domain-like"/>
    <property type="match status" value="1"/>
</dbReference>
<dbReference type="InterPro" id="IPR036389">
    <property type="entry name" value="RNase_III_sf"/>
</dbReference>
<organism evidence="8">
    <name type="scientific">viral metagenome</name>
    <dbReference type="NCBI Taxonomy" id="1070528"/>
    <lineage>
        <taxon>unclassified sequences</taxon>
        <taxon>metagenomes</taxon>
        <taxon>organismal metagenomes</taxon>
    </lineage>
</organism>
<dbReference type="PANTHER" id="PTHR11207:SF0">
    <property type="entry name" value="RIBONUCLEASE 3"/>
    <property type="match status" value="1"/>
</dbReference>
<dbReference type="Pfam" id="PF00035">
    <property type="entry name" value="dsrm"/>
    <property type="match status" value="1"/>
</dbReference>
<dbReference type="AlphaFoldDB" id="A0A6C0D6E9"/>
<dbReference type="GO" id="GO:0010468">
    <property type="term" value="P:regulation of gene expression"/>
    <property type="evidence" value="ECO:0007669"/>
    <property type="project" value="TreeGrafter"/>
</dbReference>
<evidence type="ECO:0000256" key="2">
    <source>
        <dbReference type="ARBA" id="ARBA00022722"/>
    </source>
</evidence>
<evidence type="ECO:0000313" key="8">
    <source>
        <dbReference type="EMBL" id="QHT12358.1"/>
    </source>
</evidence>
<evidence type="ECO:0000256" key="5">
    <source>
        <dbReference type="ARBA" id="ARBA00022884"/>
    </source>
</evidence>
<reference evidence="8" key="1">
    <citation type="journal article" date="2020" name="Nature">
        <title>Giant virus diversity and host interactions through global metagenomics.</title>
        <authorList>
            <person name="Schulz F."/>
            <person name="Roux S."/>
            <person name="Paez-Espino D."/>
            <person name="Jungbluth S."/>
            <person name="Walsh D.A."/>
            <person name="Denef V.J."/>
            <person name="McMahon K.D."/>
            <person name="Konstantinidis K.T."/>
            <person name="Eloe-Fadrosh E.A."/>
            <person name="Kyrpides N.C."/>
            <person name="Woyke T."/>
        </authorList>
    </citation>
    <scope>NUCLEOTIDE SEQUENCE</scope>
    <source>
        <strain evidence="8">GVMAG-M-3300023174-129</strain>
    </source>
</reference>
<protein>
    <recommendedName>
        <fullName evidence="9">RNase III domain-containing protein</fullName>
    </recommendedName>
</protein>
<dbReference type="PANTHER" id="PTHR11207">
    <property type="entry name" value="RIBONUCLEASE III"/>
    <property type="match status" value="1"/>
</dbReference>
<keyword evidence="4" id="KW-0378">Hydrolase</keyword>
<feature type="domain" description="DRBM" evidence="6">
    <location>
        <begin position="207"/>
        <end position="277"/>
    </location>
</feature>
<dbReference type="PROSITE" id="PS50142">
    <property type="entry name" value="RNASE_3_2"/>
    <property type="match status" value="1"/>
</dbReference>
<dbReference type="EMBL" id="MN739544">
    <property type="protein sequence ID" value="QHT12358.1"/>
    <property type="molecule type" value="Genomic_DNA"/>
</dbReference>
<evidence type="ECO:0008006" key="9">
    <source>
        <dbReference type="Google" id="ProtNLM"/>
    </source>
</evidence>
<evidence type="ECO:0000256" key="1">
    <source>
        <dbReference type="ARBA" id="ARBA00010183"/>
    </source>
</evidence>
<dbReference type="GO" id="GO:0003725">
    <property type="term" value="F:double-stranded RNA binding"/>
    <property type="evidence" value="ECO:0007669"/>
    <property type="project" value="TreeGrafter"/>
</dbReference>
<dbReference type="PROSITE" id="PS50137">
    <property type="entry name" value="DS_RBD"/>
    <property type="match status" value="1"/>
</dbReference>
<dbReference type="InterPro" id="IPR014720">
    <property type="entry name" value="dsRBD_dom"/>
</dbReference>
<dbReference type="GO" id="GO:0006364">
    <property type="term" value="P:rRNA processing"/>
    <property type="evidence" value="ECO:0007669"/>
    <property type="project" value="InterPro"/>
</dbReference>
<dbReference type="Gene3D" id="1.10.1520.10">
    <property type="entry name" value="Ribonuclease III domain"/>
    <property type="match status" value="1"/>
</dbReference>
<comment type="similarity">
    <text evidence="1">Belongs to the ribonuclease III family.</text>
</comment>
<proteinExistence type="inferred from homology"/>
<keyword evidence="3" id="KW-0255">Endonuclease</keyword>
<evidence type="ECO:0000259" key="6">
    <source>
        <dbReference type="PROSITE" id="PS50137"/>
    </source>
</evidence>
<dbReference type="SUPFAM" id="SSF54768">
    <property type="entry name" value="dsRNA-binding domain-like"/>
    <property type="match status" value="1"/>
</dbReference>
<dbReference type="HAMAP" id="MF_00104">
    <property type="entry name" value="RNase_III"/>
    <property type="match status" value="1"/>
</dbReference>
<dbReference type="Gene3D" id="3.30.160.20">
    <property type="match status" value="1"/>
</dbReference>
<dbReference type="SMART" id="SM00535">
    <property type="entry name" value="RIBOc"/>
    <property type="match status" value="1"/>
</dbReference>
<keyword evidence="2" id="KW-0540">Nuclease</keyword>
<dbReference type="GO" id="GO:0004525">
    <property type="term" value="F:ribonuclease III activity"/>
    <property type="evidence" value="ECO:0007669"/>
    <property type="project" value="InterPro"/>
</dbReference>
<feature type="domain" description="RNase III" evidence="7">
    <location>
        <begin position="24"/>
        <end position="175"/>
    </location>
</feature>
<accession>A0A6C0D6E9</accession>
<dbReference type="InterPro" id="IPR011907">
    <property type="entry name" value="RNase_III"/>
</dbReference>